<keyword evidence="7" id="KW-1133">Transmembrane helix</keyword>
<comment type="caution">
    <text evidence="8">The sequence shown here is derived from an EMBL/GenBank/DDBJ whole genome shotgun (WGS) entry which is preliminary data.</text>
</comment>
<dbReference type="CDD" id="cd07984">
    <property type="entry name" value="LPLAT_LABLAT-like"/>
    <property type="match status" value="1"/>
</dbReference>
<name>A0A7V3ZTF1_UNCW3</name>
<feature type="transmembrane region" description="Helical" evidence="7">
    <location>
        <begin position="20"/>
        <end position="44"/>
    </location>
</feature>
<dbReference type="Pfam" id="PF03279">
    <property type="entry name" value="Lip_A_acyltrans"/>
    <property type="match status" value="1"/>
</dbReference>
<keyword evidence="4" id="KW-0808">Transferase</keyword>
<dbReference type="AlphaFoldDB" id="A0A7V3ZTF1"/>
<comment type="subcellular location">
    <subcellularLocation>
        <location evidence="1">Cell inner membrane</location>
    </subcellularLocation>
</comment>
<keyword evidence="2" id="KW-1003">Cell membrane</keyword>
<evidence type="ECO:0008006" key="9">
    <source>
        <dbReference type="Google" id="ProtNLM"/>
    </source>
</evidence>
<evidence type="ECO:0000313" key="8">
    <source>
        <dbReference type="EMBL" id="HGK53982.1"/>
    </source>
</evidence>
<reference evidence="8" key="1">
    <citation type="journal article" date="2020" name="mSystems">
        <title>Genome- and Community-Level Interaction Insights into Carbon Utilization and Element Cycling Functions of Hydrothermarchaeota in Hydrothermal Sediment.</title>
        <authorList>
            <person name="Zhou Z."/>
            <person name="Liu Y."/>
            <person name="Xu W."/>
            <person name="Pan J."/>
            <person name="Luo Z.H."/>
            <person name="Li M."/>
        </authorList>
    </citation>
    <scope>NUCLEOTIDE SEQUENCE [LARGE SCALE GENOMIC DNA]</scope>
    <source>
        <strain evidence="8">SpSt-695</strain>
    </source>
</reference>
<dbReference type="PANTHER" id="PTHR30606">
    <property type="entry name" value="LIPID A BIOSYNTHESIS LAUROYL ACYLTRANSFERASE"/>
    <property type="match status" value="1"/>
</dbReference>
<gene>
    <name evidence="8" type="ORF">ENU72_03045</name>
</gene>
<evidence type="ECO:0000256" key="7">
    <source>
        <dbReference type="SAM" id="Phobius"/>
    </source>
</evidence>
<accession>A0A7V3ZTF1</accession>
<evidence type="ECO:0000256" key="4">
    <source>
        <dbReference type="ARBA" id="ARBA00022679"/>
    </source>
</evidence>
<proteinExistence type="predicted"/>
<evidence type="ECO:0000256" key="5">
    <source>
        <dbReference type="ARBA" id="ARBA00023136"/>
    </source>
</evidence>
<dbReference type="InterPro" id="IPR004960">
    <property type="entry name" value="LipA_acyltrans"/>
</dbReference>
<evidence type="ECO:0000256" key="2">
    <source>
        <dbReference type="ARBA" id="ARBA00022475"/>
    </source>
</evidence>
<keyword evidence="3" id="KW-0997">Cell inner membrane</keyword>
<dbReference type="GO" id="GO:0016746">
    <property type="term" value="F:acyltransferase activity"/>
    <property type="evidence" value="ECO:0007669"/>
    <property type="project" value="UniProtKB-KW"/>
</dbReference>
<evidence type="ECO:0000256" key="1">
    <source>
        <dbReference type="ARBA" id="ARBA00004533"/>
    </source>
</evidence>
<keyword evidence="7" id="KW-0812">Transmembrane</keyword>
<evidence type="ECO:0000256" key="3">
    <source>
        <dbReference type="ARBA" id="ARBA00022519"/>
    </source>
</evidence>
<keyword evidence="5 7" id="KW-0472">Membrane</keyword>
<dbReference type="GO" id="GO:0009247">
    <property type="term" value="P:glycolipid biosynthetic process"/>
    <property type="evidence" value="ECO:0007669"/>
    <property type="project" value="UniProtKB-ARBA"/>
</dbReference>
<evidence type="ECO:0000256" key="6">
    <source>
        <dbReference type="ARBA" id="ARBA00023315"/>
    </source>
</evidence>
<dbReference type="EMBL" id="DTDP01000138">
    <property type="protein sequence ID" value="HGK53982.1"/>
    <property type="molecule type" value="Genomic_DNA"/>
</dbReference>
<dbReference type="GO" id="GO:0005886">
    <property type="term" value="C:plasma membrane"/>
    <property type="evidence" value="ECO:0007669"/>
    <property type="project" value="UniProtKB-SubCell"/>
</dbReference>
<keyword evidence="6" id="KW-0012">Acyltransferase</keyword>
<dbReference type="PANTHER" id="PTHR30606:SF10">
    <property type="entry name" value="PHOSPHATIDYLINOSITOL MANNOSIDE ACYLTRANSFERASE"/>
    <property type="match status" value="1"/>
</dbReference>
<protein>
    <recommendedName>
        <fullName evidence="9">Lipid A biosynthesis acyltransferase</fullName>
    </recommendedName>
</protein>
<sequence>MRKRIKRKIISFFIKFFINFLYKLPLFLTKYLLKIFSIIIYFSLNKIKNTGIWTLKTACFKKGILKEYFKKLPEFCFDFLMVHKDGEKIKDIVLTKGEEILEKKFEKKRGVLALTLHLGLWELIPIYFKRKNYPVNVVVSRVYTREVDEIINFFRKKEGINVIYRNEAIKIIKALKNGECVGILLDQDFKGRCIETEFFKKKVYVPEGPFKIMYKIKPEVILMGIWKKGDKYIIDIRDFEFEGKEEIDVKKVFENFEEWIKKEPAQWAWIHDRFGYIKRWKKVKK</sequence>
<organism evidence="8">
    <name type="scientific">candidate division WOR-3 bacterium</name>
    <dbReference type="NCBI Taxonomy" id="2052148"/>
    <lineage>
        <taxon>Bacteria</taxon>
        <taxon>Bacteria division WOR-3</taxon>
    </lineage>
</organism>